<evidence type="ECO:0000259" key="2">
    <source>
        <dbReference type="Pfam" id="PF00135"/>
    </source>
</evidence>
<evidence type="ECO:0000313" key="4">
    <source>
        <dbReference type="Proteomes" id="UP000838763"/>
    </source>
</evidence>
<evidence type="ECO:0000313" key="3">
    <source>
        <dbReference type="EMBL" id="CAI4214357.1"/>
    </source>
</evidence>
<dbReference type="Pfam" id="PF00135">
    <property type="entry name" value="COesterase"/>
    <property type="match status" value="1"/>
</dbReference>
<feature type="domain" description="Carboxylesterase type B" evidence="2">
    <location>
        <begin position="48"/>
        <end position="482"/>
    </location>
</feature>
<feature type="chain" id="PRO_5040339244" description="Carboxylesterase type B domain-containing protein" evidence="1">
    <location>
        <begin position="26"/>
        <end position="532"/>
    </location>
</feature>
<dbReference type="EMBL" id="CALLCH030000011">
    <property type="protein sequence ID" value="CAI4214357.1"/>
    <property type="molecule type" value="Genomic_DNA"/>
</dbReference>
<dbReference type="InterPro" id="IPR029058">
    <property type="entry name" value="AB_hydrolase_fold"/>
</dbReference>
<protein>
    <recommendedName>
        <fullName evidence="2">Carboxylesterase type B domain-containing protein</fullName>
    </recommendedName>
</protein>
<reference evidence="3" key="1">
    <citation type="submission" date="2022-11" db="EMBL/GenBank/DDBJ databases">
        <authorList>
            <person name="Scott C."/>
            <person name="Bruce N."/>
        </authorList>
    </citation>
    <scope>NUCLEOTIDE SEQUENCE</scope>
</reference>
<organism evidence="3 4">
    <name type="scientific">Parascedosporium putredinis</name>
    <dbReference type="NCBI Taxonomy" id="1442378"/>
    <lineage>
        <taxon>Eukaryota</taxon>
        <taxon>Fungi</taxon>
        <taxon>Dikarya</taxon>
        <taxon>Ascomycota</taxon>
        <taxon>Pezizomycotina</taxon>
        <taxon>Sordariomycetes</taxon>
        <taxon>Hypocreomycetidae</taxon>
        <taxon>Microascales</taxon>
        <taxon>Microascaceae</taxon>
        <taxon>Parascedosporium</taxon>
    </lineage>
</organism>
<dbReference type="InterPro" id="IPR050309">
    <property type="entry name" value="Type-B_Carboxylest/Lipase"/>
</dbReference>
<dbReference type="Proteomes" id="UP000838763">
    <property type="component" value="Unassembled WGS sequence"/>
</dbReference>
<dbReference type="AlphaFoldDB" id="A0A9P1H2W8"/>
<evidence type="ECO:0000256" key="1">
    <source>
        <dbReference type="SAM" id="SignalP"/>
    </source>
</evidence>
<dbReference type="SUPFAM" id="SSF53474">
    <property type="entry name" value="alpha/beta-Hydrolases"/>
    <property type="match status" value="1"/>
</dbReference>
<dbReference type="OrthoDB" id="408631at2759"/>
<dbReference type="InterPro" id="IPR002018">
    <property type="entry name" value="CarbesteraseB"/>
</dbReference>
<dbReference type="InterPro" id="IPR019819">
    <property type="entry name" value="Carboxylesterase_B_CS"/>
</dbReference>
<gene>
    <name evidence="3" type="ORF">PPNO1_LOCUS4087</name>
</gene>
<keyword evidence="1" id="KW-0732">Signal</keyword>
<feature type="signal peptide" evidence="1">
    <location>
        <begin position="1"/>
        <end position="25"/>
    </location>
</feature>
<comment type="caution">
    <text evidence="3">The sequence shown here is derived from an EMBL/GenBank/DDBJ whole genome shotgun (WGS) entry which is preliminary data.</text>
</comment>
<keyword evidence="4" id="KW-1185">Reference proteome</keyword>
<name>A0A9P1H2W8_9PEZI</name>
<dbReference type="Gene3D" id="3.40.50.1820">
    <property type="entry name" value="alpha/beta hydrolase"/>
    <property type="match status" value="1"/>
</dbReference>
<proteinExistence type="predicted"/>
<dbReference type="PANTHER" id="PTHR11559">
    <property type="entry name" value="CARBOXYLESTERASE"/>
    <property type="match status" value="1"/>
</dbReference>
<sequence length="532" mass="58048">MMPQILQNTFLLCLGTLGFLKASYASPTKPAGLIDLGYAKHIPTYVNTTESGRNISVYKNIRFANSPTGDLRFRLPDTNITDIEGVQDGNFPPATFDCISSAPKEAPFPPLNGTTWGQEDCLFLDVYVPDNVKPGDSVPVLHFFVGSGFAFGSKDIFVLPNGLFDVTDDENKFIFVANNYRLGIPGWSYLPGEDMVANAGMHDCLAAAEWTSKYISRFGGDPDRITAMGHSAGAGIIGLSTVLNGGKGTPPPYKQAVVASPAIPPRRNVLDRQKKLFQTIVSQANCTSLECLRSVPEDTIASINNHFINQVKSDAGGGLFGPSPGFGPTVDFEYIPDMPQILFEQGKYHKTFTSLIVGNTANEGMGISSDLDDIDGGFRTLVRQIFTTASNETIEYIQSHYDYAENPAKLAWDWTTDVIFGCNAANIASAFKDVASRYLFSAPPATHGQDMLYFFYIDQNNTPVEKPGDAKAYQKNLLEFVYGREIDWPVLGDSKQITNMTGDGYGTVALPEDLEARCKMVNEISQDPENGV</sequence>
<dbReference type="PROSITE" id="PS00941">
    <property type="entry name" value="CARBOXYLESTERASE_B_2"/>
    <property type="match status" value="1"/>
</dbReference>
<accession>A0A9P1H2W8</accession>